<evidence type="ECO:0000256" key="2">
    <source>
        <dbReference type="ARBA" id="ARBA00005528"/>
    </source>
</evidence>
<gene>
    <name evidence="13" type="ORF">SAMN05444274_102378</name>
</gene>
<name>A0A1M4WA27_9BACT</name>
<protein>
    <recommendedName>
        <fullName evidence="10">Ribosomal RNA small subunit methyltransferase E</fullName>
        <ecNumber evidence="10">2.1.1.193</ecNumber>
    </recommendedName>
</protein>
<evidence type="ECO:0000256" key="8">
    <source>
        <dbReference type="ARBA" id="ARBA00025699"/>
    </source>
</evidence>
<comment type="subcellular location">
    <subcellularLocation>
        <location evidence="1 10">Cytoplasm</location>
    </subcellularLocation>
</comment>
<sequence length="234" mass="26190">MQLFFVPGVQNDELIFNETESKHAVKVLRLGKGDQVQVIDGTGGFYLAEIVDPNQKKCRLSVLKTQKEYGKRNFNLHIAIAPTKNTDRLEWFLEKATEIGIDQITPLLCEHSERKSIKPDRFERILISAMKQSVKAYLPQLNTLTSFSDFVNTCTASQKFIAHCYEGEKPHLKNVVAEGESVVVLIGPEGDFSPEEVNQAKAIGFQEISLGNARLRTETAGVVACHIVNLMNEK</sequence>
<keyword evidence="4 10" id="KW-0698">rRNA processing</keyword>
<evidence type="ECO:0000256" key="1">
    <source>
        <dbReference type="ARBA" id="ARBA00004496"/>
    </source>
</evidence>
<dbReference type="Pfam" id="PF04452">
    <property type="entry name" value="Methyltrans_RNA"/>
    <property type="match status" value="1"/>
</dbReference>
<dbReference type="EC" id="2.1.1.193" evidence="10"/>
<dbReference type="InterPro" id="IPR015947">
    <property type="entry name" value="PUA-like_sf"/>
</dbReference>
<evidence type="ECO:0000256" key="6">
    <source>
        <dbReference type="ARBA" id="ARBA00022679"/>
    </source>
</evidence>
<dbReference type="OrthoDB" id="9815641at2"/>
<dbReference type="Gene3D" id="3.40.1280.10">
    <property type="match status" value="1"/>
</dbReference>
<accession>A0A1M4WA27</accession>
<comment type="catalytic activity">
    <reaction evidence="9 10">
        <text>uridine(1498) in 16S rRNA + S-adenosyl-L-methionine = N(3)-methyluridine(1498) in 16S rRNA + S-adenosyl-L-homocysteine + H(+)</text>
        <dbReference type="Rhea" id="RHEA:42920"/>
        <dbReference type="Rhea" id="RHEA-COMP:10283"/>
        <dbReference type="Rhea" id="RHEA-COMP:10284"/>
        <dbReference type="ChEBI" id="CHEBI:15378"/>
        <dbReference type="ChEBI" id="CHEBI:57856"/>
        <dbReference type="ChEBI" id="CHEBI:59789"/>
        <dbReference type="ChEBI" id="CHEBI:65315"/>
        <dbReference type="ChEBI" id="CHEBI:74502"/>
        <dbReference type="EC" id="2.1.1.193"/>
    </reaction>
</comment>
<keyword evidence="5 10" id="KW-0489">Methyltransferase</keyword>
<keyword evidence="7 10" id="KW-0949">S-adenosyl-L-methionine</keyword>
<evidence type="ECO:0000256" key="3">
    <source>
        <dbReference type="ARBA" id="ARBA00022490"/>
    </source>
</evidence>
<evidence type="ECO:0000259" key="12">
    <source>
        <dbReference type="Pfam" id="PF20260"/>
    </source>
</evidence>
<evidence type="ECO:0000256" key="5">
    <source>
        <dbReference type="ARBA" id="ARBA00022603"/>
    </source>
</evidence>
<dbReference type="STRING" id="1484053.SAMN05444274_102378"/>
<evidence type="ECO:0000313" key="14">
    <source>
        <dbReference type="Proteomes" id="UP000184164"/>
    </source>
</evidence>
<dbReference type="InterPro" id="IPR046886">
    <property type="entry name" value="RsmE_MTase_dom"/>
</dbReference>
<dbReference type="InterPro" id="IPR006700">
    <property type="entry name" value="RsmE"/>
</dbReference>
<keyword evidence="14" id="KW-1185">Reference proteome</keyword>
<dbReference type="Pfam" id="PF20260">
    <property type="entry name" value="PUA_4"/>
    <property type="match status" value="1"/>
</dbReference>
<dbReference type="GO" id="GO:0070042">
    <property type="term" value="F:rRNA (uridine-N3-)-methyltransferase activity"/>
    <property type="evidence" value="ECO:0007669"/>
    <property type="project" value="TreeGrafter"/>
</dbReference>
<feature type="domain" description="Ribosomal RNA small subunit methyltransferase E PUA-like" evidence="12">
    <location>
        <begin position="17"/>
        <end position="62"/>
    </location>
</feature>
<dbReference type="EMBL" id="FQUM01000002">
    <property type="protein sequence ID" value="SHE78094.1"/>
    <property type="molecule type" value="Genomic_DNA"/>
</dbReference>
<dbReference type="InterPro" id="IPR029028">
    <property type="entry name" value="Alpha/beta_knot_MTases"/>
</dbReference>
<dbReference type="InterPro" id="IPR046887">
    <property type="entry name" value="RsmE_PUA-like"/>
</dbReference>
<dbReference type="PANTHER" id="PTHR30027:SF3">
    <property type="entry name" value="16S RRNA (URACIL(1498)-N(3))-METHYLTRANSFERASE"/>
    <property type="match status" value="1"/>
</dbReference>
<dbReference type="PIRSF" id="PIRSF015601">
    <property type="entry name" value="MTase_slr0722"/>
    <property type="match status" value="1"/>
</dbReference>
<evidence type="ECO:0000256" key="10">
    <source>
        <dbReference type="PIRNR" id="PIRNR015601"/>
    </source>
</evidence>
<dbReference type="GO" id="GO:0005737">
    <property type="term" value="C:cytoplasm"/>
    <property type="evidence" value="ECO:0007669"/>
    <property type="project" value="UniProtKB-SubCell"/>
</dbReference>
<keyword evidence="3 10" id="KW-0963">Cytoplasm</keyword>
<evidence type="ECO:0000256" key="4">
    <source>
        <dbReference type="ARBA" id="ARBA00022552"/>
    </source>
</evidence>
<dbReference type="SUPFAM" id="SSF75217">
    <property type="entry name" value="alpha/beta knot"/>
    <property type="match status" value="1"/>
</dbReference>
<dbReference type="GO" id="GO:0070475">
    <property type="term" value="P:rRNA base methylation"/>
    <property type="evidence" value="ECO:0007669"/>
    <property type="project" value="TreeGrafter"/>
</dbReference>
<dbReference type="RefSeq" id="WP_072999536.1">
    <property type="nucleotide sequence ID" value="NZ_FQUM01000002.1"/>
</dbReference>
<evidence type="ECO:0000256" key="7">
    <source>
        <dbReference type="ARBA" id="ARBA00022691"/>
    </source>
</evidence>
<feature type="domain" description="Ribosomal RNA small subunit methyltransferase E methyltransferase" evidence="11">
    <location>
        <begin position="73"/>
        <end position="228"/>
    </location>
</feature>
<comment type="similarity">
    <text evidence="2 10">Belongs to the RNA methyltransferase RsmE family.</text>
</comment>
<comment type="function">
    <text evidence="8 10">Specifically methylates the N3 position of the uracil ring of uridine 1498 (m3U1498) in 16S rRNA. Acts on the fully assembled 30S ribosomal subunit.</text>
</comment>
<reference evidence="13 14" key="1">
    <citation type="submission" date="2016-11" db="EMBL/GenBank/DDBJ databases">
        <authorList>
            <person name="Jaros S."/>
            <person name="Januszkiewicz K."/>
            <person name="Wedrychowicz H."/>
        </authorList>
    </citation>
    <scope>NUCLEOTIDE SEQUENCE [LARGE SCALE GENOMIC DNA]</scope>
    <source>
        <strain evidence="13 14">DSM 26910</strain>
    </source>
</reference>
<evidence type="ECO:0000256" key="9">
    <source>
        <dbReference type="ARBA" id="ARBA00047944"/>
    </source>
</evidence>
<dbReference type="NCBIfam" id="TIGR00046">
    <property type="entry name" value="RsmE family RNA methyltransferase"/>
    <property type="match status" value="1"/>
</dbReference>
<proteinExistence type="inferred from homology"/>
<dbReference type="CDD" id="cd18084">
    <property type="entry name" value="RsmE-like"/>
    <property type="match status" value="1"/>
</dbReference>
<dbReference type="SUPFAM" id="SSF88697">
    <property type="entry name" value="PUA domain-like"/>
    <property type="match status" value="1"/>
</dbReference>
<dbReference type="Proteomes" id="UP000184164">
    <property type="component" value="Unassembled WGS sequence"/>
</dbReference>
<dbReference type="InterPro" id="IPR029026">
    <property type="entry name" value="tRNA_m1G_MTases_N"/>
</dbReference>
<dbReference type="PANTHER" id="PTHR30027">
    <property type="entry name" value="RIBOSOMAL RNA SMALL SUBUNIT METHYLTRANSFERASE E"/>
    <property type="match status" value="1"/>
</dbReference>
<dbReference type="Gene3D" id="2.40.240.20">
    <property type="entry name" value="Hypothetical PUA domain-like, domain 1"/>
    <property type="match status" value="1"/>
</dbReference>
<evidence type="ECO:0000313" key="13">
    <source>
        <dbReference type="EMBL" id="SHE78094.1"/>
    </source>
</evidence>
<organism evidence="13 14">
    <name type="scientific">Mariniphaga anaerophila</name>
    <dbReference type="NCBI Taxonomy" id="1484053"/>
    <lineage>
        <taxon>Bacteria</taxon>
        <taxon>Pseudomonadati</taxon>
        <taxon>Bacteroidota</taxon>
        <taxon>Bacteroidia</taxon>
        <taxon>Marinilabiliales</taxon>
        <taxon>Prolixibacteraceae</taxon>
        <taxon>Mariniphaga</taxon>
    </lineage>
</organism>
<keyword evidence="6 10" id="KW-0808">Transferase</keyword>
<dbReference type="NCBIfam" id="NF008702">
    <property type="entry name" value="PRK11713.6-1"/>
    <property type="match status" value="1"/>
</dbReference>
<evidence type="ECO:0000259" key="11">
    <source>
        <dbReference type="Pfam" id="PF04452"/>
    </source>
</evidence>
<dbReference type="AlphaFoldDB" id="A0A1M4WA27"/>